<keyword evidence="1" id="KW-0479">Metal-binding</keyword>
<accession>A0A0L6USX2</accession>
<keyword evidence="3" id="KW-0862">Zinc</keyword>
<dbReference type="GO" id="GO:0008270">
    <property type="term" value="F:zinc ion binding"/>
    <property type="evidence" value="ECO:0007669"/>
    <property type="project" value="UniProtKB-KW"/>
</dbReference>
<gene>
    <name evidence="6" type="ORF">VP01_4162g1</name>
</gene>
<evidence type="ECO:0000256" key="2">
    <source>
        <dbReference type="ARBA" id="ARBA00022771"/>
    </source>
</evidence>
<reference evidence="6 7" key="1">
    <citation type="submission" date="2015-08" db="EMBL/GenBank/DDBJ databases">
        <title>Next Generation Sequencing and Analysis of the Genome of Puccinia sorghi L Schw, the Causal Agent of Maize Common Rust.</title>
        <authorList>
            <person name="Rochi L."/>
            <person name="Burguener G."/>
            <person name="Darino M."/>
            <person name="Turjanski A."/>
            <person name="Kreff E."/>
            <person name="Dieguez M.J."/>
            <person name="Sacco F."/>
        </authorList>
    </citation>
    <scope>NUCLEOTIDE SEQUENCE [LARGE SCALE GENOMIC DNA]</scope>
    <source>
        <strain evidence="6 7">RO10H11247</strain>
    </source>
</reference>
<dbReference type="Pfam" id="PF13639">
    <property type="entry name" value="zf-RING_2"/>
    <property type="match status" value="1"/>
</dbReference>
<keyword evidence="2 4" id="KW-0863">Zinc-finger</keyword>
<evidence type="ECO:0000259" key="5">
    <source>
        <dbReference type="PROSITE" id="PS50089"/>
    </source>
</evidence>
<dbReference type="CDD" id="cd16448">
    <property type="entry name" value="RING-H2"/>
    <property type="match status" value="1"/>
</dbReference>
<evidence type="ECO:0000256" key="4">
    <source>
        <dbReference type="PROSITE-ProRule" id="PRU00175"/>
    </source>
</evidence>
<protein>
    <recommendedName>
        <fullName evidence="5">RING-type domain-containing protein</fullName>
    </recommendedName>
</protein>
<feature type="domain" description="RING-type" evidence="5">
    <location>
        <begin position="283"/>
        <end position="325"/>
    </location>
</feature>
<dbReference type="PANTHER" id="PTHR14155:SF627">
    <property type="entry name" value="OS06G0192800 PROTEIN"/>
    <property type="match status" value="1"/>
</dbReference>
<dbReference type="PANTHER" id="PTHR14155">
    <property type="entry name" value="RING FINGER DOMAIN-CONTAINING"/>
    <property type="match status" value="1"/>
</dbReference>
<comment type="caution">
    <text evidence="6">The sequence shown here is derived from an EMBL/GenBank/DDBJ whole genome shotgun (WGS) entry which is preliminary data.</text>
</comment>
<dbReference type="OrthoDB" id="8062037at2759"/>
<dbReference type="VEuPathDB" id="FungiDB:VP01_4162g1"/>
<dbReference type="InterPro" id="IPR013083">
    <property type="entry name" value="Znf_RING/FYVE/PHD"/>
</dbReference>
<dbReference type="InterPro" id="IPR053238">
    <property type="entry name" value="RING-H2_zinc_finger"/>
</dbReference>
<dbReference type="AlphaFoldDB" id="A0A0L6USX2"/>
<evidence type="ECO:0000313" key="7">
    <source>
        <dbReference type="Proteomes" id="UP000037035"/>
    </source>
</evidence>
<organism evidence="6 7">
    <name type="scientific">Puccinia sorghi</name>
    <dbReference type="NCBI Taxonomy" id="27349"/>
    <lineage>
        <taxon>Eukaryota</taxon>
        <taxon>Fungi</taxon>
        <taxon>Dikarya</taxon>
        <taxon>Basidiomycota</taxon>
        <taxon>Pucciniomycotina</taxon>
        <taxon>Pucciniomycetes</taxon>
        <taxon>Pucciniales</taxon>
        <taxon>Pucciniaceae</taxon>
        <taxon>Puccinia</taxon>
    </lineage>
</organism>
<sequence length="552" mass="61921">MLLLRFGSETLTVTKRRLHDARIVPNNIGTNHVQWTNVVETPENVFQTSAFTRGKDGNDSHVGKWGPSRQSVMHDWKFQHYVFFLVVRAGDHGGEWFFKMKQGFGRIVFGARLPACRLKTLDRLRSYLTSPQSDSQFTLDIMIRPCAGLSFKPGRVSQQSNQQNHGARNLIRILFLVSDIDFCTPPVVNDHHKKQWINSLVSYDESSFNSPQPQSLAEDPSLKAVASSLDPVLAHPVGSGLPKTHAKVSCFSLPVWTPLQNLLILCLIILPFGDGLQRSSDECPICLLSMTEENAQQWPTCGHKFHSVCIQEWRQTRASTCPICRAEHSTAPSRAEDSTAPSSRATNQVSLFHYLLAIYDMASFDHVIMLDSIRICIVVSTANIQPPIFQAPTQLSVLAVGHLVQFGIINVDRPNLIKLCSIILPFGVDGNDGFQQTDFGQKLYMGIEDFAPINIHFMTRLMPKLPSTQGIPQVNLCLTVFDRVDRNSQNKPLSSMGFWHFGPNSILLKIPLLQSPSSFSFFLSNPLLNMLFHFHYDLLLDPQAGFFSFNGN</sequence>
<dbReference type="Proteomes" id="UP000037035">
    <property type="component" value="Unassembled WGS sequence"/>
</dbReference>
<proteinExistence type="predicted"/>
<dbReference type="Gene3D" id="3.30.40.10">
    <property type="entry name" value="Zinc/RING finger domain, C3HC4 (zinc finger)"/>
    <property type="match status" value="1"/>
</dbReference>
<keyword evidence="7" id="KW-1185">Reference proteome</keyword>
<evidence type="ECO:0000256" key="3">
    <source>
        <dbReference type="ARBA" id="ARBA00022833"/>
    </source>
</evidence>
<dbReference type="PROSITE" id="PS50089">
    <property type="entry name" value="ZF_RING_2"/>
    <property type="match status" value="1"/>
</dbReference>
<dbReference type="SMART" id="SM00184">
    <property type="entry name" value="RING"/>
    <property type="match status" value="1"/>
</dbReference>
<dbReference type="SUPFAM" id="SSF57850">
    <property type="entry name" value="RING/U-box"/>
    <property type="match status" value="1"/>
</dbReference>
<evidence type="ECO:0000313" key="6">
    <source>
        <dbReference type="EMBL" id="KNZ50945.1"/>
    </source>
</evidence>
<dbReference type="STRING" id="27349.A0A0L6USX2"/>
<name>A0A0L6USX2_9BASI</name>
<dbReference type="InterPro" id="IPR001841">
    <property type="entry name" value="Znf_RING"/>
</dbReference>
<evidence type="ECO:0000256" key="1">
    <source>
        <dbReference type="ARBA" id="ARBA00022723"/>
    </source>
</evidence>
<dbReference type="EMBL" id="LAVV01009238">
    <property type="protein sequence ID" value="KNZ50945.1"/>
    <property type="molecule type" value="Genomic_DNA"/>
</dbReference>